<dbReference type="EMBL" id="AZHD01000007">
    <property type="protein sequence ID" value="OAA61812.1"/>
    <property type="molecule type" value="Genomic_DNA"/>
</dbReference>
<reference evidence="3 4" key="1">
    <citation type="journal article" date="2016" name="Genome Biol. Evol.">
        <title>Divergent and convergent evolution of fungal pathogenicity.</title>
        <authorList>
            <person name="Shang Y."/>
            <person name="Xiao G."/>
            <person name="Zheng P."/>
            <person name="Cen K."/>
            <person name="Zhan S."/>
            <person name="Wang C."/>
        </authorList>
    </citation>
    <scope>NUCLEOTIDE SEQUENCE [LARGE SCALE GENOMIC DNA]</scope>
    <source>
        <strain evidence="3 4">RCEF 264</strain>
    </source>
</reference>
<keyword evidence="4" id="KW-1185">Reference proteome</keyword>
<dbReference type="AlphaFoldDB" id="A0A167UQU6"/>
<dbReference type="OrthoDB" id="5398270at2759"/>
<feature type="compositionally biased region" description="Basic and acidic residues" evidence="1">
    <location>
        <begin position="277"/>
        <end position="300"/>
    </location>
</feature>
<feature type="compositionally biased region" description="Polar residues" evidence="1">
    <location>
        <begin position="74"/>
        <end position="89"/>
    </location>
</feature>
<feature type="compositionally biased region" description="Low complexity" evidence="1">
    <location>
        <begin position="310"/>
        <end position="323"/>
    </location>
</feature>
<organism evidence="3 4">
    <name type="scientific">Niveomyces insectorum RCEF 264</name>
    <dbReference type="NCBI Taxonomy" id="1081102"/>
    <lineage>
        <taxon>Eukaryota</taxon>
        <taxon>Fungi</taxon>
        <taxon>Dikarya</taxon>
        <taxon>Ascomycota</taxon>
        <taxon>Pezizomycotina</taxon>
        <taxon>Sordariomycetes</taxon>
        <taxon>Hypocreomycetidae</taxon>
        <taxon>Hypocreales</taxon>
        <taxon>Cordycipitaceae</taxon>
        <taxon>Niveomyces</taxon>
    </lineage>
</organism>
<protein>
    <recommendedName>
        <fullName evidence="2">SMODS and SLOG-associating 2TM effector domain-containing protein</fullName>
    </recommendedName>
</protein>
<feature type="region of interest" description="Disordered" evidence="1">
    <location>
        <begin position="1"/>
        <end position="102"/>
    </location>
</feature>
<evidence type="ECO:0000313" key="4">
    <source>
        <dbReference type="Proteomes" id="UP000076874"/>
    </source>
</evidence>
<gene>
    <name evidence="3" type="ORF">SPI_04671</name>
</gene>
<feature type="domain" description="SMODS and SLOG-associating 2TM effector" evidence="2">
    <location>
        <begin position="141"/>
        <end position="263"/>
    </location>
</feature>
<evidence type="ECO:0000313" key="3">
    <source>
        <dbReference type="EMBL" id="OAA61812.1"/>
    </source>
</evidence>
<feature type="compositionally biased region" description="Low complexity" evidence="1">
    <location>
        <begin position="43"/>
        <end position="59"/>
    </location>
</feature>
<feature type="region of interest" description="Disordered" evidence="1">
    <location>
        <begin position="269"/>
        <end position="330"/>
    </location>
</feature>
<dbReference type="InterPro" id="IPR041622">
    <property type="entry name" value="SLATT_fungi"/>
</dbReference>
<name>A0A167UQU6_9HYPO</name>
<accession>A0A167UQU6</accession>
<dbReference type="PANTHER" id="PTHR38793:SF3">
    <property type="entry name" value="SMODS AND SLOG-ASSOCIATING 2TM EFFECTOR DOMAIN-CONTAINING PROTEIN"/>
    <property type="match status" value="1"/>
</dbReference>
<evidence type="ECO:0000259" key="2">
    <source>
        <dbReference type="Pfam" id="PF18142"/>
    </source>
</evidence>
<dbReference type="Pfam" id="PF18142">
    <property type="entry name" value="SLATT_fungal"/>
    <property type="match status" value="1"/>
</dbReference>
<proteinExistence type="predicted"/>
<sequence>MPLPDERDLDDASEQTPLLGDAATERAVPAPANVGRADRADQHPTAAAAAPGDSRAAVAQPPRVVSPRGHGVVASSSGRNLAETNTNPSWGKPAGLEPRKPNDDNLVIFRHAVGINSQLDGRAEPSNVEQGRKTATGIYLRVLKEERSKTFRFHVINTVVNTCHVVQILVGAALTTLGPGAASHTVAITTLGAANTVIAGLLALFKSQGLPERMHKDAVEFRRLKDWIEETDALLATGIIGRNRKEVGMLVESAFKKYNAVLASEEINKPDNYVRQQPEEDHQHEHEQEPDHDNRPGTDCRHRHQDPSVAANDDGNADGAGNAIVRSNVR</sequence>
<dbReference type="Proteomes" id="UP000076874">
    <property type="component" value="Unassembled WGS sequence"/>
</dbReference>
<dbReference type="NCBIfam" id="NF033635">
    <property type="entry name" value="SLATT_fungal"/>
    <property type="match status" value="1"/>
</dbReference>
<comment type="caution">
    <text evidence="3">The sequence shown here is derived from an EMBL/GenBank/DDBJ whole genome shotgun (WGS) entry which is preliminary data.</text>
</comment>
<evidence type="ECO:0000256" key="1">
    <source>
        <dbReference type="SAM" id="MobiDB-lite"/>
    </source>
</evidence>
<dbReference type="PANTHER" id="PTHR38793">
    <property type="entry name" value="SLATT_FUNGAL DOMAIN-CONTAINING PROTEIN-RELATED"/>
    <property type="match status" value="1"/>
</dbReference>